<reference evidence="1 2" key="1">
    <citation type="submission" date="2013-12" db="EMBL/GenBank/DDBJ databases">
        <authorList>
            <consortium name="DOE Joint Genome Institute"/>
            <person name="Kappler U."/>
            <person name="Huntemann M."/>
            <person name="Han J."/>
            <person name="Chen A."/>
            <person name="Kyrpides N."/>
            <person name="Mavromatis K."/>
            <person name="Markowitz V."/>
            <person name="Palaniappan K."/>
            <person name="Ivanova N."/>
            <person name="Schaumberg A."/>
            <person name="Pati A."/>
            <person name="Liolios K."/>
            <person name="Nordberg H.P."/>
            <person name="Cantor M.N."/>
            <person name="Hua S.X."/>
            <person name="Woyke T."/>
        </authorList>
    </citation>
    <scope>NUCLEOTIDE SEQUENCE [LARGE SCALE GENOMIC DNA]</scope>
    <source>
        <strain evidence="2">AL2</strain>
    </source>
</reference>
<proteinExistence type="predicted"/>
<dbReference type="EMBL" id="CP007030">
    <property type="protein sequence ID" value="AHF01114.1"/>
    <property type="molecule type" value="Genomic_DNA"/>
</dbReference>
<organism evidence="1 2">
    <name type="scientific">Thiomicrospira aerophila AL3</name>
    <dbReference type="NCBI Taxonomy" id="717772"/>
    <lineage>
        <taxon>Bacteria</taxon>
        <taxon>Pseudomonadati</taxon>
        <taxon>Pseudomonadota</taxon>
        <taxon>Gammaproteobacteria</taxon>
        <taxon>Thiotrichales</taxon>
        <taxon>Piscirickettsiaceae</taxon>
        <taxon>Thiomicrospira</taxon>
    </lineage>
</organism>
<dbReference type="HOGENOM" id="CLU_079350_0_0_6"/>
<protein>
    <recommendedName>
        <fullName evidence="3">WbqC-like protein</fullName>
    </recommendedName>
</protein>
<dbReference type="InParanoid" id="W0DVV2"/>
<dbReference type="Proteomes" id="UP000005380">
    <property type="component" value="Chromosome"/>
</dbReference>
<gene>
    <name evidence="1" type="ORF">THIAE_04285</name>
</gene>
<evidence type="ECO:0000313" key="1">
    <source>
        <dbReference type="EMBL" id="AHF01114.1"/>
    </source>
</evidence>
<dbReference type="AlphaFoldDB" id="W0DVV2"/>
<keyword evidence="2" id="KW-1185">Reference proteome</keyword>
<dbReference type="Pfam" id="PF08889">
    <property type="entry name" value="WbqC"/>
    <property type="match status" value="1"/>
</dbReference>
<dbReference type="STRING" id="717772.THIAE_04285"/>
<accession>W0DVV2</accession>
<dbReference type="RefSeq" id="WP_006459092.1">
    <property type="nucleotide sequence ID" value="NZ_CP007030.1"/>
</dbReference>
<dbReference type="KEGG" id="tao:THIAE_04285"/>
<dbReference type="InterPro" id="IPR014985">
    <property type="entry name" value="WbqC"/>
</dbReference>
<evidence type="ECO:0008006" key="3">
    <source>
        <dbReference type="Google" id="ProtNLM"/>
    </source>
</evidence>
<sequence length="229" mass="26810">MKTCAVMQPYLFPYIGYYQLVYASDVFVIYDDVTFIKQSYINRNSILVNEKAQRFTLPVPGSSSNTVIQELSYVGDRKILKTIQQAYRKAPFYNDVIELIVSVFESEERNVAKLNEKSLQLVFEYLGLDKKFVFASELDYEREADRADRLINLSKMFNCDHYINSPGGKELYDKKYFGEQGVQLNFIESQITPYQQFSSEFVPYLSMIDILMNCSKEQIIRMFSNFRLT</sequence>
<evidence type="ECO:0000313" key="2">
    <source>
        <dbReference type="Proteomes" id="UP000005380"/>
    </source>
</evidence>
<name>W0DVV2_9GAMM</name>
<dbReference type="eggNOG" id="COG4122">
    <property type="taxonomic scope" value="Bacteria"/>
</dbReference>